<evidence type="ECO:0000256" key="6">
    <source>
        <dbReference type="RuleBase" id="RU004057"/>
    </source>
</evidence>
<dbReference type="OrthoDB" id="5728265at2"/>
<feature type="transmembrane region" description="Helical" evidence="7">
    <location>
        <begin position="162"/>
        <end position="184"/>
    </location>
</feature>
<organism evidence="9 10">
    <name type="scientific">Marinobacter zhejiangensis</name>
    <dbReference type="NCBI Taxonomy" id="488535"/>
    <lineage>
        <taxon>Bacteria</taxon>
        <taxon>Pseudomonadati</taxon>
        <taxon>Pseudomonadota</taxon>
        <taxon>Gammaproteobacteria</taxon>
        <taxon>Pseudomonadales</taxon>
        <taxon>Marinobacteraceae</taxon>
        <taxon>Marinobacter</taxon>
    </lineage>
</organism>
<keyword evidence="6" id="KW-0653">Protein transport</keyword>
<dbReference type="STRING" id="488535.SAMN04487963_0134"/>
<keyword evidence="6" id="KW-0813">Transport</keyword>
<dbReference type="GO" id="GO:0017038">
    <property type="term" value="P:protein import"/>
    <property type="evidence" value="ECO:0007669"/>
    <property type="project" value="TreeGrafter"/>
</dbReference>
<protein>
    <submittedName>
        <fullName evidence="9">Biopolymer transport protein ExbB/TolQ</fullName>
    </submittedName>
</protein>
<evidence type="ECO:0000313" key="9">
    <source>
        <dbReference type="EMBL" id="SFL83314.1"/>
    </source>
</evidence>
<evidence type="ECO:0000259" key="8">
    <source>
        <dbReference type="Pfam" id="PF01618"/>
    </source>
</evidence>
<keyword evidence="10" id="KW-1185">Reference proteome</keyword>
<comment type="subcellular location">
    <subcellularLocation>
        <location evidence="1">Cell membrane</location>
        <topology evidence="1">Multi-pass membrane protein</topology>
    </subcellularLocation>
    <subcellularLocation>
        <location evidence="6">Membrane</location>
        <topology evidence="6">Multi-pass membrane protein</topology>
    </subcellularLocation>
</comment>
<keyword evidence="5 7" id="KW-0472">Membrane</keyword>
<dbReference type="EMBL" id="FOUE01000001">
    <property type="protein sequence ID" value="SFL83314.1"/>
    <property type="molecule type" value="Genomic_DNA"/>
</dbReference>
<dbReference type="PANTHER" id="PTHR30625">
    <property type="entry name" value="PROTEIN TOLQ"/>
    <property type="match status" value="1"/>
</dbReference>
<keyword evidence="4 7" id="KW-1133">Transmembrane helix</keyword>
<comment type="similarity">
    <text evidence="6">Belongs to the exbB/tolQ family.</text>
</comment>
<keyword evidence="3 7" id="KW-0812">Transmembrane</keyword>
<dbReference type="AlphaFoldDB" id="A0A1I4KWY7"/>
<dbReference type="GO" id="GO:0005886">
    <property type="term" value="C:plasma membrane"/>
    <property type="evidence" value="ECO:0007669"/>
    <property type="project" value="UniProtKB-SubCell"/>
</dbReference>
<dbReference type="InterPro" id="IPR002898">
    <property type="entry name" value="MotA_ExbB_proton_chnl"/>
</dbReference>
<evidence type="ECO:0000256" key="5">
    <source>
        <dbReference type="ARBA" id="ARBA00023136"/>
    </source>
</evidence>
<sequence>MNFYSTIVSFFQEGGAFMYPIALVLIVGLAIAVERWVFLKRALVANKTAYGELLPLVSNKDYDKAEKVAQGNTSAIGRLMTVALDTMRSSPRRDDIHAAMQEGVMETIPRLSKRTNYLSILANVSTLLGLLGTIIGLIAAFTAVANADPADKATLLSQSISVAMNTTAFGLIAAIPLLLIHSLLQNKTLEIVESVEMAGVKFLNSIIRGNPAAVATRETDA</sequence>
<evidence type="ECO:0000313" key="10">
    <source>
        <dbReference type="Proteomes" id="UP000198519"/>
    </source>
</evidence>
<dbReference type="InterPro" id="IPR050790">
    <property type="entry name" value="ExbB/TolQ_transport"/>
</dbReference>
<proteinExistence type="inferred from homology"/>
<evidence type="ECO:0000256" key="4">
    <source>
        <dbReference type="ARBA" id="ARBA00022989"/>
    </source>
</evidence>
<reference evidence="10" key="1">
    <citation type="submission" date="2016-10" db="EMBL/GenBank/DDBJ databases">
        <authorList>
            <person name="Varghese N."/>
            <person name="Submissions S."/>
        </authorList>
    </citation>
    <scope>NUCLEOTIDE SEQUENCE [LARGE SCALE GENOMIC DNA]</scope>
    <source>
        <strain evidence="10">CGMCC 1.7061</strain>
    </source>
</reference>
<feature type="domain" description="MotA/TolQ/ExbB proton channel" evidence="8">
    <location>
        <begin position="75"/>
        <end position="197"/>
    </location>
</feature>
<feature type="transmembrane region" description="Helical" evidence="7">
    <location>
        <begin position="16"/>
        <end position="38"/>
    </location>
</feature>
<keyword evidence="2" id="KW-1003">Cell membrane</keyword>
<evidence type="ECO:0000256" key="7">
    <source>
        <dbReference type="SAM" id="Phobius"/>
    </source>
</evidence>
<dbReference type="Proteomes" id="UP000198519">
    <property type="component" value="Unassembled WGS sequence"/>
</dbReference>
<dbReference type="PANTHER" id="PTHR30625:SF11">
    <property type="entry name" value="MOTA_TOLQ_EXBB PROTON CHANNEL DOMAIN-CONTAINING PROTEIN"/>
    <property type="match status" value="1"/>
</dbReference>
<feature type="transmembrane region" description="Helical" evidence="7">
    <location>
        <begin position="120"/>
        <end position="142"/>
    </location>
</feature>
<dbReference type="Pfam" id="PF01618">
    <property type="entry name" value="MotA_ExbB"/>
    <property type="match status" value="1"/>
</dbReference>
<evidence type="ECO:0000256" key="1">
    <source>
        <dbReference type="ARBA" id="ARBA00004651"/>
    </source>
</evidence>
<gene>
    <name evidence="9" type="ORF">SAMN04487963_0134</name>
</gene>
<evidence type="ECO:0000256" key="2">
    <source>
        <dbReference type="ARBA" id="ARBA00022475"/>
    </source>
</evidence>
<accession>A0A1I4KWY7</accession>
<name>A0A1I4KWY7_9GAMM</name>
<evidence type="ECO:0000256" key="3">
    <source>
        <dbReference type="ARBA" id="ARBA00022692"/>
    </source>
</evidence>
<dbReference type="RefSeq" id="WP_092019980.1">
    <property type="nucleotide sequence ID" value="NZ_FOUE01000001.1"/>
</dbReference>